<accession>A0A0D8LAT5</accession>
<evidence type="ECO:0000313" key="2">
    <source>
        <dbReference type="EMBL" id="KJF78962.1"/>
    </source>
</evidence>
<organism evidence="2 3">
    <name type="scientific">Morganella morganii</name>
    <name type="common">Proteus morganii</name>
    <dbReference type="NCBI Taxonomy" id="582"/>
    <lineage>
        <taxon>Bacteria</taxon>
        <taxon>Pseudomonadati</taxon>
        <taxon>Pseudomonadota</taxon>
        <taxon>Gammaproteobacteria</taxon>
        <taxon>Enterobacterales</taxon>
        <taxon>Morganellaceae</taxon>
        <taxon>Morganella</taxon>
    </lineage>
</organism>
<name>A0A0D8LAT5_MORMO</name>
<dbReference type="SUPFAM" id="SSF55729">
    <property type="entry name" value="Acyl-CoA N-acyltransferases (Nat)"/>
    <property type="match status" value="1"/>
</dbReference>
<dbReference type="InterPro" id="IPR016181">
    <property type="entry name" value="Acyl_CoA_acyltransferase"/>
</dbReference>
<proteinExistence type="predicted"/>
<dbReference type="Pfam" id="PF13302">
    <property type="entry name" value="Acetyltransf_3"/>
    <property type="match status" value="1"/>
</dbReference>
<dbReference type="Gene3D" id="3.40.630.30">
    <property type="match status" value="1"/>
</dbReference>
<dbReference type="AlphaFoldDB" id="A0A0D8LAT5"/>
<feature type="domain" description="N-acetyltransferase" evidence="1">
    <location>
        <begin position="8"/>
        <end position="116"/>
    </location>
</feature>
<comment type="caution">
    <text evidence="2">The sequence shown here is derived from an EMBL/GenBank/DDBJ whole genome shotgun (WGS) entry which is preliminary data.</text>
</comment>
<dbReference type="EMBL" id="JZSH01000013">
    <property type="protein sequence ID" value="KJF78962.1"/>
    <property type="molecule type" value="Genomic_DNA"/>
</dbReference>
<dbReference type="InterPro" id="IPR000182">
    <property type="entry name" value="GNAT_dom"/>
</dbReference>
<reference evidence="2 3" key="1">
    <citation type="submission" date="2015-02" db="EMBL/GenBank/DDBJ databases">
        <title>Whole genome shotgun sequencing of cultured foodborne pathogen.</title>
        <authorList>
            <person name="Timme R."/>
            <person name="Allard M.W."/>
            <person name="Strain E."/>
            <person name="Evans P.S."/>
            <person name="Brown E."/>
        </authorList>
    </citation>
    <scope>NUCLEOTIDE SEQUENCE [LARGE SCALE GENOMIC DNA]</scope>
    <source>
        <strain evidence="2 3">GCSL-TSO-24</strain>
    </source>
</reference>
<evidence type="ECO:0000259" key="1">
    <source>
        <dbReference type="Pfam" id="PF13302"/>
    </source>
</evidence>
<sequence length="161" mass="18465">MHLEFKRLTQIKPADITALNNHPKVLQQMPLGSPDFDDEKSRCWAEEKDAQWDINGYGPWAFVIDDIFAGWGGLQKEGDDADLALVLHPDFWGTGKIICDEIIRRAFDEMHLTSITILLPLSRNVSRFITRYGFQPDGSVNYDGVDFRRFRLFSDHTGGYD</sequence>
<keyword evidence="2" id="KW-0808">Transferase</keyword>
<dbReference type="PATRIC" id="fig|582.24.peg.761"/>
<dbReference type="GO" id="GO:0016747">
    <property type="term" value="F:acyltransferase activity, transferring groups other than amino-acyl groups"/>
    <property type="evidence" value="ECO:0007669"/>
    <property type="project" value="InterPro"/>
</dbReference>
<dbReference type="Proteomes" id="UP000032582">
    <property type="component" value="Unassembled WGS sequence"/>
</dbReference>
<protein>
    <submittedName>
        <fullName evidence="2">GCN5 family acetyltransferase</fullName>
    </submittedName>
</protein>
<evidence type="ECO:0000313" key="3">
    <source>
        <dbReference type="Proteomes" id="UP000032582"/>
    </source>
</evidence>
<gene>
    <name evidence="2" type="ORF">UA45_02560</name>
</gene>